<reference evidence="1 2" key="1">
    <citation type="journal article" date="2014" name="Genome Announc.">
        <title>Complete Genome Sequence of Polychlorinated Biphenyl Degrader Comamonas testosteroni TK102 (NBRC 109938).</title>
        <authorList>
            <person name="Fukuda K."/>
            <person name="Hosoyama A."/>
            <person name="Tsuchikane K."/>
            <person name="Ohji S."/>
            <person name="Yamazoe A."/>
            <person name="Fujita N."/>
            <person name="Shintani M."/>
            <person name="Kimbara K."/>
        </authorList>
    </citation>
    <scope>NUCLEOTIDE SEQUENCE [LARGE SCALE GENOMIC DNA]</scope>
    <source>
        <strain evidence="1">TK102</strain>
    </source>
</reference>
<dbReference type="HOGENOM" id="CLU_092803_0_0_4"/>
<proteinExistence type="predicted"/>
<evidence type="ECO:0000313" key="2">
    <source>
        <dbReference type="Proteomes" id="UP000028782"/>
    </source>
</evidence>
<dbReference type="EMBL" id="CP006704">
    <property type="protein sequence ID" value="AIJ48537.1"/>
    <property type="molecule type" value="Genomic_DNA"/>
</dbReference>
<accession>A0A076PYU3</accession>
<dbReference type="GeneID" id="69561600"/>
<dbReference type="AlphaFoldDB" id="A0A076PYU3"/>
<dbReference type="Pfam" id="PF11136">
    <property type="entry name" value="DUF2889"/>
    <property type="match status" value="1"/>
</dbReference>
<dbReference type="InterPro" id="IPR021312">
    <property type="entry name" value="DUF2889"/>
</dbReference>
<dbReference type="Proteomes" id="UP000028782">
    <property type="component" value="Chromosome"/>
</dbReference>
<protein>
    <recommendedName>
        <fullName evidence="3">DUF2889 domain-containing protein</fullName>
    </recommendedName>
</protein>
<dbReference type="RefSeq" id="WP_034379728.1">
    <property type="nucleotide sequence ID" value="NZ_CP006704.1"/>
</dbReference>
<evidence type="ECO:0000313" key="1">
    <source>
        <dbReference type="EMBL" id="AIJ48537.1"/>
    </source>
</evidence>
<organism evidence="1 2">
    <name type="scientific">Comamonas testosteroni TK102</name>
    <dbReference type="NCBI Taxonomy" id="1392005"/>
    <lineage>
        <taxon>Bacteria</taxon>
        <taxon>Pseudomonadati</taxon>
        <taxon>Pseudomonadota</taxon>
        <taxon>Betaproteobacteria</taxon>
        <taxon>Burkholderiales</taxon>
        <taxon>Comamonadaceae</taxon>
        <taxon>Comamonas</taxon>
    </lineage>
</organism>
<gene>
    <name evidence="1" type="ORF">O987_22255</name>
</gene>
<name>A0A076PYU3_COMTE</name>
<dbReference type="KEGG" id="ctes:O987_22255"/>
<evidence type="ECO:0008006" key="3">
    <source>
        <dbReference type="Google" id="ProtNLM"/>
    </source>
</evidence>
<sequence>MPVFRRRILIKTEPVGAGFRCRAALEDDFHHFRVELVVQDGLIASVRGDAPRHPYSLCPSAAVQLQLLVGTPPATSAHTVMRQVDSSEQCTHMLELSGLAAAAASRALPQRSYDIEVPLRVEGRTRATLDRDGIRLLTWDIQDLDIIGPLPYEGIGLRQGMARWAFTHLTEDMAEAALVLRRCAVISMGKNQPLDAQRHARATGACYAQQPGRASLALRQVGSTWDFTWQSGQLCRDDQEWLAFKT</sequence>